<dbReference type="GeneID" id="64603014"/>
<keyword evidence="3" id="KW-1185">Reference proteome</keyword>
<organism evidence="2 3">
    <name type="scientific">Suillus plorans</name>
    <dbReference type="NCBI Taxonomy" id="116603"/>
    <lineage>
        <taxon>Eukaryota</taxon>
        <taxon>Fungi</taxon>
        <taxon>Dikarya</taxon>
        <taxon>Basidiomycota</taxon>
        <taxon>Agaricomycotina</taxon>
        <taxon>Agaricomycetes</taxon>
        <taxon>Agaricomycetidae</taxon>
        <taxon>Boletales</taxon>
        <taxon>Suillineae</taxon>
        <taxon>Suillaceae</taxon>
        <taxon>Suillus</taxon>
    </lineage>
</organism>
<feature type="compositionally biased region" description="Polar residues" evidence="1">
    <location>
        <begin position="99"/>
        <end position="111"/>
    </location>
</feature>
<evidence type="ECO:0000256" key="1">
    <source>
        <dbReference type="SAM" id="MobiDB-lite"/>
    </source>
</evidence>
<accession>A0A9P7DPG5</accession>
<feature type="compositionally biased region" description="Low complexity" evidence="1">
    <location>
        <begin position="80"/>
        <end position="93"/>
    </location>
</feature>
<feature type="region of interest" description="Disordered" evidence="1">
    <location>
        <begin position="450"/>
        <end position="470"/>
    </location>
</feature>
<feature type="compositionally biased region" description="Polar residues" evidence="1">
    <location>
        <begin position="1"/>
        <end position="16"/>
    </location>
</feature>
<reference evidence="2" key="1">
    <citation type="journal article" date="2020" name="New Phytol.">
        <title>Comparative genomics reveals dynamic genome evolution in host specialist ectomycorrhizal fungi.</title>
        <authorList>
            <person name="Lofgren L.A."/>
            <person name="Nguyen N.H."/>
            <person name="Vilgalys R."/>
            <person name="Ruytinx J."/>
            <person name="Liao H.L."/>
            <person name="Branco S."/>
            <person name="Kuo A."/>
            <person name="LaButti K."/>
            <person name="Lipzen A."/>
            <person name="Andreopoulos W."/>
            <person name="Pangilinan J."/>
            <person name="Riley R."/>
            <person name="Hundley H."/>
            <person name="Na H."/>
            <person name="Barry K."/>
            <person name="Grigoriev I.V."/>
            <person name="Stajich J.E."/>
            <person name="Kennedy P.G."/>
        </authorList>
    </citation>
    <scope>NUCLEOTIDE SEQUENCE</scope>
    <source>
        <strain evidence="2">S12</strain>
    </source>
</reference>
<gene>
    <name evidence="2" type="ORF">HD556DRAFT_1525100</name>
</gene>
<dbReference type="OrthoDB" id="3230575at2759"/>
<dbReference type="AlphaFoldDB" id="A0A9P7DPG5"/>
<dbReference type="RefSeq" id="XP_041164046.1">
    <property type="nucleotide sequence ID" value="XM_041309250.1"/>
</dbReference>
<dbReference type="EMBL" id="JABBWE010000010">
    <property type="protein sequence ID" value="KAG1799823.1"/>
    <property type="molecule type" value="Genomic_DNA"/>
</dbReference>
<sequence>MKDTHPTSIRSSTQASRPYPGTPRPNPSTPRAGPRFFPQNVLQDDEDMGTDAPPYDTSPLSPHLSSLSPLSTPTPHPRASPDQPLPDDLLLSPEEQHNADSPPSGLTQASDSGLAESIHAPNDDGGDHQMSTSALPHTLSAEEQNILTHLALAGQNCAAVQNDGPHHVTDLPQFTPTPLGGFPQTHLAHSAQVFDHLDNKVLLAWFQVEHPKFVVRVFDQTGKDVLDKAAILAERIRANISIVANFIHQEAQPVRVSPPQPQGSKYLPLSFLVYNISPETRDLILSQRVWSATDITFEARPPDLLFCVTGFTSPDTDIVQKTIADVWAYEDNRAHINDILSMSEIPEEKVHIATWNLIRSIRVEHLDFKIAGGLPVPRFNIFAHSPTCDAKAWTELCSYLRILDYPTGLDGCGTAVALTQCPICHSIAHPRGLCPFPFVTQWNGPKINVKLPSQSSRQPGNGRGCGRRYN</sequence>
<evidence type="ECO:0000313" key="3">
    <source>
        <dbReference type="Proteomes" id="UP000719766"/>
    </source>
</evidence>
<name>A0A9P7DPG5_9AGAM</name>
<protein>
    <submittedName>
        <fullName evidence="2">Uncharacterized protein</fullName>
    </submittedName>
</protein>
<feature type="compositionally biased region" description="Low complexity" evidence="1">
    <location>
        <begin position="57"/>
        <end position="71"/>
    </location>
</feature>
<dbReference type="Proteomes" id="UP000719766">
    <property type="component" value="Unassembled WGS sequence"/>
</dbReference>
<feature type="region of interest" description="Disordered" evidence="1">
    <location>
        <begin position="1"/>
        <end position="133"/>
    </location>
</feature>
<proteinExistence type="predicted"/>
<evidence type="ECO:0000313" key="2">
    <source>
        <dbReference type="EMBL" id="KAG1799823.1"/>
    </source>
</evidence>
<comment type="caution">
    <text evidence="2">The sequence shown here is derived from an EMBL/GenBank/DDBJ whole genome shotgun (WGS) entry which is preliminary data.</text>
</comment>